<dbReference type="Proteomes" id="UP001500368">
    <property type="component" value="Unassembled WGS sequence"/>
</dbReference>
<feature type="region of interest" description="Disordered" evidence="1">
    <location>
        <begin position="406"/>
        <end position="431"/>
    </location>
</feature>
<reference evidence="3" key="1">
    <citation type="journal article" date="2019" name="Int. J. Syst. Evol. Microbiol.">
        <title>The Global Catalogue of Microorganisms (GCM) 10K type strain sequencing project: providing services to taxonomists for standard genome sequencing and annotation.</title>
        <authorList>
            <consortium name="The Broad Institute Genomics Platform"/>
            <consortium name="The Broad Institute Genome Sequencing Center for Infectious Disease"/>
            <person name="Wu L."/>
            <person name="Ma J."/>
        </authorList>
    </citation>
    <scope>NUCLEOTIDE SEQUENCE [LARGE SCALE GENOMIC DNA]</scope>
    <source>
        <strain evidence="3">JCM 19129</strain>
    </source>
</reference>
<sequence>MAGLFYALVPQLGLSLLQPEPMADEEEYVTISGIELLKTGTWDASTGEVSITLDVLENIVKAWASKLLPLAVVKIGHTDPRFENPDWDGEPVYGQIDNLRVRDDGNGQYTLLGDWVNAPKSLAAKQKSAYPQRSVEVDFDVELRDETGTTMHLFPAVLTGLALLGASAPAVQGLADVHSEFAARAKQKGARLRFSGRRTALSAPSAFSLPGGHTQQTLDQALRQAVRSINAEGEYARFWLIDWTDTHAFYEDDAWPSRTYQRPYSIASDGTATWAGDPVEVTVRHTFEPVNAPEATVPQLGHAENESGLSAASPVAETPDNEGEGEMALNENRLKVLRRTLGLGEDATEEEVYAALDSQAEADTSEAPTPDESQGQPEAQEKPEQVAASKNGGLPEEIIPVTKSAFSQMQSELSQTRAEVAELREEKRQAREDEVIHAALSAGKISPEAEGKWRGSFKKDEQGTSELLDSLPANPALAHAELGSAKAKPAHDGAAIHDQNVAKVYDGWFNIPTDKEGAQ</sequence>
<comment type="caution">
    <text evidence="2">The sequence shown here is derived from an EMBL/GenBank/DDBJ whole genome shotgun (WGS) entry which is preliminary data.</text>
</comment>
<evidence type="ECO:0000256" key="1">
    <source>
        <dbReference type="SAM" id="MobiDB-lite"/>
    </source>
</evidence>
<feature type="compositionally biased region" description="Basic and acidic residues" evidence="1">
    <location>
        <begin position="447"/>
        <end position="462"/>
    </location>
</feature>
<keyword evidence="3" id="KW-1185">Reference proteome</keyword>
<dbReference type="EMBL" id="BAABLW010000005">
    <property type="protein sequence ID" value="GAA4915951.1"/>
    <property type="molecule type" value="Genomic_DNA"/>
</dbReference>
<organism evidence="2 3">
    <name type="scientific">Nesterenkonia rhizosphaerae</name>
    <dbReference type="NCBI Taxonomy" id="1348272"/>
    <lineage>
        <taxon>Bacteria</taxon>
        <taxon>Bacillati</taxon>
        <taxon>Actinomycetota</taxon>
        <taxon>Actinomycetes</taxon>
        <taxon>Micrococcales</taxon>
        <taxon>Micrococcaceae</taxon>
        <taxon>Nesterenkonia</taxon>
    </lineage>
</organism>
<dbReference type="InterPro" id="IPR012106">
    <property type="entry name" value="Phage_Mu_Gp1"/>
</dbReference>
<gene>
    <name evidence="2" type="ORF">GCM10025790_08760</name>
</gene>
<feature type="region of interest" description="Disordered" evidence="1">
    <location>
        <begin position="446"/>
        <end position="465"/>
    </location>
</feature>
<protein>
    <submittedName>
        <fullName evidence="2">Uncharacterized protein</fullName>
    </submittedName>
</protein>
<feature type="region of interest" description="Disordered" evidence="1">
    <location>
        <begin position="305"/>
        <end position="329"/>
    </location>
</feature>
<evidence type="ECO:0000313" key="3">
    <source>
        <dbReference type="Proteomes" id="UP001500368"/>
    </source>
</evidence>
<dbReference type="Pfam" id="PF10123">
    <property type="entry name" value="Mu-like_Pro"/>
    <property type="match status" value="1"/>
</dbReference>
<name>A0ABP9FTR1_9MICC</name>
<feature type="compositionally biased region" description="Basic and acidic residues" evidence="1">
    <location>
        <begin position="419"/>
        <end position="431"/>
    </location>
</feature>
<feature type="region of interest" description="Disordered" evidence="1">
    <location>
        <begin position="359"/>
        <end position="394"/>
    </location>
</feature>
<proteinExistence type="predicted"/>
<accession>A0ABP9FTR1</accession>
<feature type="compositionally biased region" description="Polar residues" evidence="1">
    <location>
        <begin position="406"/>
        <end position="417"/>
    </location>
</feature>
<evidence type="ECO:0000313" key="2">
    <source>
        <dbReference type="EMBL" id="GAA4915951.1"/>
    </source>
</evidence>